<dbReference type="InterPro" id="IPR011989">
    <property type="entry name" value="ARM-like"/>
</dbReference>
<dbReference type="InterPro" id="IPR016024">
    <property type="entry name" value="ARM-type_fold"/>
</dbReference>
<dbReference type="GO" id="GO:0005049">
    <property type="term" value="F:nuclear export signal receptor activity"/>
    <property type="evidence" value="ECO:0007669"/>
    <property type="project" value="TreeGrafter"/>
</dbReference>
<dbReference type="GO" id="GO:0005829">
    <property type="term" value="C:cytosol"/>
    <property type="evidence" value="ECO:0007669"/>
    <property type="project" value="TreeGrafter"/>
</dbReference>
<dbReference type="GO" id="GO:0006611">
    <property type="term" value="P:protein export from nucleus"/>
    <property type="evidence" value="ECO:0007669"/>
    <property type="project" value="TreeGrafter"/>
</dbReference>
<dbReference type="InterPro" id="IPR013713">
    <property type="entry name" value="XPO2_central"/>
</dbReference>
<dbReference type="GO" id="GO:0031267">
    <property type="term" value="F:small GTPase binding"/>
    <property type="evidence" value="ECO:0007669"/>
    <property type="project" value="InterPro"/>
</dbReference>
<dbReference type="WBParaSite" id="GPUH_0001135101-mRNA-1">
    <property type="protein sequence ID" value="GPUH_0001135101-mRNA-1"/>
    <property type="gene ID" value="GPUH_0001135101"/>
</dbReference>
<protein>
    <submittedName>
        <fullName evidence="6">CAS_CSE1 domain-containing protein</fullName>
    </submittedName>
</protein>
<accession>A0A183DRJ7</accession>
<dbReference type="SUPFAM" id="SSF48371">
    <property type="entry name" value="ARM repeat"/>
    <property type="match status" value="1"/>
</dbReference>
<dbReference type="Pfam" id="PF03378">
    <property type="entry name" value="CAS_CSE1"/>
    <property type="match status" value="1"/>
</dbReference>
<evidence type="ECO:0000259" key="2">
    <source>
        <dbReference type="Pfam" id="PF03378"/>
    </source>
</evidence>
<feature type="domain" description="Exportin-2 central" evidence="3">
    <location>
        <begin position="36"/>
        <end position="80"/>
    </location>
</feature>
<dbReference type="Proteomes" id="UP000271098">
    <property type="component" value="Unassembled WGS sequence"/>
</dbReference>
<dbReference type="Gene3D" id="1.25.10.10">
    <property type="entry name" value="Leucine-rich Repeat Variant"/>
    <property type="match status" value="1"/>
</dbReference>
<evidence type="ECO:0000259" key="3">
    <source>
        <dbReference type="Pfam" id="PF08506"/>
    </source>
</evidence>
<evidence type="ECO:0000313" key="5">
    <source>
        <dbReference type="Proteomes" id="UP000271098"/>
    </source>
</evidence>
<dbReference type="PANTHER" id="PTHR10997:SF8">
    <property type="entry name" value="EXPORTIN-2"/>
    <property type="match status" value="1"/>
</dbReference>
<dbReference type="AlphaFoldDB" id="A0A183DRJ7"/>
<reference evidence="6" key="1">
    <citation type="submission" date="2016-06" db="UniProtKB">
        <authorList>
            <consortium name="WormBaseParasite"/>
        </authorList>
    </citation>
    <scope>IDENTIFICATION</scope>
</reference>
<dbReference type="Pfam" id="PF08506">
    <property type="entry name" value="Cse1"/>
    <property type="match status" value="1"/>
</dbReference>
<dbReference type="EMBL" id="UYRT01078495">
    <property type="protein sequence ID" value="VDN18647.1"/>
    <property type="molecule type" value="Genomic_DNA"/>
</dbReference>
<evidence type="ECO:0000313" key="4">
    <source>
        <dbReference type="EMBL" id="VDN18647.1"/>
    </source>
</evidence>
<name>A0A183DRJ7_9BILA</name>
<feature type="coiled-coil region" evidence="1">
    <location>
        <begin position="5"/>
        <end position="36"/>
    </location>
</feature>
<sequence length="445" mass="50455">MSKEMQKCQAEMENLRNASKQQINELEQQIATKKRETHVRGDLFHDDVNALPILKADALKYVVVFRNQLQPEQLIEIVNASPKYANCLSFSKLKILINRENVPVGPLIVALFACFEASSRARNSHYLMKALMRCFNIIDVETAKSSGQIVDKLATMIAVAVKNPVDPVHLHYVFESLCVLIKQVYTIVDGGIDKHVVPLIENIFSSDAVDFIPYALQITSLLLDQAQAQKLKGGTSYVDSYLPFFENLMKEELWLRTANIPAALLVFFFKAFSGFYSKKTLEVSHRVLQVVESFLRSHTEHILKNYANILLAIFQKLIGSKALDQHGFQLANTFLNYIGQTDVITEPALLIPMLRRVQFSKTTKFMKSFVLFLARFVIVRGVSSLYQALESIQTGMYMMVVEKIIISELEKMHNTTTYEEKRICCVGFANLLAETVDKLGFVDSC</sequence>
<feature type="domain" description="Exportin-2 C-terminal" evidence="2">
    <location>
        <begin position="106"/>
        <end position="436"/>
    </location>
</feature>
<dbReference type="GO" id="GO:0005635">
    <property type="term" value="C:nuclear envelope"/>
    <property type="evidence" value="ECO:0007669"/>
    <property type="project" value="TreeGrafter"/>
</dbReference>
<proteinExistence type="predicted"/>
<dbReference type="InterPro" id="IPR005043">
    <property type="entry name" value="XPO2_C"/>
</dbReference>
<reference evidence="4 5" key="2">
    <citation type="submission" date="2018-11" db="EMBL/GenBank/DDBJ databases">
        <authorList>
            <consortium name="Pathogen Informatics"/>
        </authorList>
    </citation>
    <scope>NUCLEOTIDE SEQUENCE [LARGE SCALE GENOMIC DNA]</scope>
</reference>
<organism evidence="6">
    <name type="scientific">Gongylonema pulchrum</name>
    <dbReference type="NCBI Taxonomy" id="637853"/>
    <lineage>
        <taxon>Eukaryota</taxon>
        <taxon>Metazoa</taxon>
        <taxon>Ecdysozoa</taxon>
        <taxon>Nematoda</taxon>
        <taxon>Chromadorea</taxon>
        <taxon>Rhabditida</taxon>
        <taxon>Spirurina</taxon>
        <taxon>Spiruromorpha</taxon>
        <taxon>Spiruroidea</taxon>
        <taxon>Gongylonematidae</taxon>
        <taxon>Gongylonema</taxon>
    </lineage>
</organism>
<dbReference type="PANTHER" id="PTHR10997">
    <property type="entry name" value="IMPORTIN-7, 8, 11"/>
    <property type="match status" value="1"/>
</dbReference>
<evidence type="ECO:0000256" key="1">
    <source>
        <dbReference type="SAM" id="Coils"/>
    </source>
</evidence>
<gene>
    <name evidence="4" type="ORF">GPUH_LOCUS11338</name>
</gene>
<evidence type="ECO:0000313" key="6">
    <source>
        <dbReference type="WBParaSite" id="GPUH_0001135101-mRNA-1"/>
    </source>
</evidence>
<keyword evidence="1" id="KW-0175">Coiled coil</keyword>
<dbReference type="GO" id="GO:0006606">
    <property type="term" value="P:protein import into nucleus"/>
    <property type="evidence" value="ECO:0007669"/>
    <property type="project" value="TreeGrafter"/>
</dbReference>
<dbReference type="OrthoDB" id="3268246at2759"/>
<keyword evidence="5" id="KW-1185">Reference proteome</keyword>